<proteinExistence type="predicted"/>
<evidence type="ECO:0000313" key="2">
    <source>
        <dbReference type="EMBL" id="CRZ12071.1"/>
    </source>
</evidence>
<feature type="compositionally biased region" description="Low complexity" evidence="1">
    <location>
        <begin position="1"/>
        <end position="17"/>
    </location>
</feature>
<feature type="compositionally biased region" description="Acidic residues" evidence="1">
    <location>
        <begin position="81"/>
        <end position="90"/>
    </location>
</feature>
<feature type="region of interest" description="Disordered" evidence="1">
    <location>
        <begin position="1"/>
        <end position="20"/>
    </location>
</feature>
<sequence>MEGNINQQQHNNNNNNIVRDVKNEKGKVIYCVHKKKSVLTRDLISEPLHNMNWGFYQFQCQFNQHSYTKATRAYATQCQPDDPDDYADDGDEKRKESKRETQKKSQRPTSTISTAHYY</sequence>
<reference evidence="2" key="1">
    <citation type="submission" date="2015-04" db="EMBL/GenBank/DDBJ databases">
        <title>The genome sequence of the plant pathogenic Rhizarian Plasmodiophora brassicae reveals insights in its biotrophic life cycle and the origin of chitin synthesis.</title>
        <authorList>
            <person name="Schwelm A."/>
            <person name="Fogelqvist J."/>
            <person name="Knaust A."/>
            <person name="Julke S."/>
            <person name="Lilja T."/>
            <person name="Dhandapani V."/>
            <person name="Bonilla-Rosso G."/>
            <person name="Karlsson M."/>
            <person name="Shevchenko A."/>
            <person name="Choi S.R."/>
            <person name="Kim H.G."/>
            <person name="Park J.Y."/>
            <person name="Lim Y.P."/>
            <person name="Ludwig-Muller J."/>
            <person name="Dixelius C."/>
        </authorList>
    </citation>
    <scope>NUCLEOTIDE SEQUENCE</scope>
    <source>
        <tissue evidence="2">Potato root galls</tissue>
    </source>
</reference>
<dbReference type="EMBL" id="HACM01011629">
    <property type="protein sequence ID" value="CRZ12071.1"/>
    <property type="molecule type" value="Transcribed_RNA"/>
</dbReference>
<evidence type="ECO:0000256" key="1">
    <source>
        <dbReference type="SAM" id="MobiDB-lite"/>
    </source>
</evidence>
<feature type="region of interest" description="Disordered" evidence="1">
    <location>
        <begin position="77"/>
        <end position="118"/>
    </location>
</feature>
<feature type="compositionally biased region" description="Basic and acidic residues" evidence="1">
    <location>
        <begin position="91"/>
        <end position="103"/>
    </location>
</feature>
<name>A0A0H5RE81_9EUKA</name>
<feature type="compositionally biased region" description="Polar residues" evidence="1">
    <location>
        <begin position="107"/>
        <end position="118"/>
    </location>
</feature>
<organism evidence="2">
    <name type="scientific">Spongospora subterranea</name>
    <dbReference type="NCBI Taxonomy" id="70186"/>
    <lineage>
        <taxon>Eukaryota</taxon>
        <taxon>Sar</taxon>
        <taxon>Rhizaria</taxon>
        <taxon>Endomyxa</taxon>
        <taxon>Phytomyxea</taxon>
        <taxon>Plasmodiophorida</taxon>
        <taxon>Plasmodiophoridae</taxon>
        <taxon>Spongospora</taxon>
    </lineage>
</organism>
<dbReference type="AlphaFoldDB" id="A0A0H5RE81"/>
<accession>A0A0H5RE81</accession>
<protein>
    <submittedName>
        <fullName evidence="2">Uncharacterized protein</fullName>
    </submittedName>
</protein>